<gene>
    <name evidence="1 3" type="ORF">P152DRAFT_263608</name>
</gene>
<proteinExistence type="predicted"/>
<dbReference type="AlphaFoldDB" id="A0A6G1G807"/>
<dbReference type="GeneID" id="54415381"/>
<dbReference type="Proteomes" id="UP000504638">
    <property type="component" value="Unplaced"/>
</dbReference>
<evidence type="ECO:0000313" key="3">
    <source>
        <dbReference type="RefSeq" id="XP_033535829.1"/>
    </source>
</evidence>
<sequence length="156" mass="17324">MVFTGIPYASPSAFRSSSIVTTRSRRVITPSALLPRFLNFPTPPFSLFYTSRRIPPSSFDGGLVVITMCVQGYHRNCFRVRPSSIPGLVGNRPGFAVYHLVMERVEFILSTNGASLLGHLIYMPVSCCNLINFSPAVHVQIHPRRQAPCLSIRISD</sequence>
<evidence type="ECO:0000313" key="1">
    <source>
        <dbReference type="EMBL" id="KAF1814198.1"/>
    </source>
</evidence>
<organism evidence="1">
    <name type="scientific">Eremomyces bilateralis CBS 781.70</name>
    <dbReference type="NCBI Taxonomy" id="1392243"/>
    <lineage>
        <taxon>Eukaryota</taxon>
        <taxon>Fungi</taxon>
        <taxon>Dikarya</taxon>
        <taxon>Ascomycota</taxon>
        <taxon>Pezizomycotina</taxon>
        <taxon>Dothideomycetes</taxon>
        <taxon>Dothideomycetes incertae sedis</taxon>
        <taxon>Eremomycetales</taxon>
        <taxon>Eremomycetaceae</taxon>
        <taxon>Eremomyces</taxon>
    </lineage>
</organism>
<dbReference type="RefSeq" id="XP_033535829.1">
    <property type="nucleotide sequence ID" value="XM_033674811.1"/>
</dbReference>
<dbReference type="EMBL" id="ML975153">
    <property type="protein sequence ID" value="KAF1814198.1"/>
    <property type="molecule type" value="Genomic_DNA"/>
</dbReference>
<evidence type="ECO:0000313" key="2">
    <source>
        <dbReference type="Proteomes" id="UP000504638"/>
    </source>
</evidence>
<reference evidence="3" key="2">
    <citation type="submission" date="2020-04" db="EMBL/GenBank/DDBJ databases">
        <authorList>
            <consortium name="NCBI Genome Project"/>
        </authorList>
    </citation>
    <scope>NUCLEOTIDE SEQUENCE</scope>
    <source>
        <strain evidence="3">CBS 781.70</strain>
    </source>
</reference>
<protein>
    <submittedName>
        <fullName evidence="1 3">Uncharacterized protein</fullName>
    </submittedName>
</protein>
<name>A0A6G1G807_9PEZI</name>
<reference evidence="1 3" key="1">
    <citation type="submission" date="2020-01" db="EMBL/GenBank/DDBJ databases">
        <authorList>
            <consortium name="DOE Joint Genome Institute"/>
            <person name="Haridas S."/>
            <person name="Albert R."/>
            <person name="Binder M."/>
            <person name="Bloem J."/>
            <person name="Labutti K."/>
            <person name="Salamov A."/>
            <person name="Andreopoulos B."/>
            <person name="Baker S.E."/>
            <person name="Barry K."/>
            <person name="Bills G."/>
            <person name="Bluhm B.H."/>
            <person name="Cannon C."/>
            <person name="Castanera R."/>
            <person name="Culley D.E."/>
            <person name="Daum C."/>
            <person name="Ezra D."/>
            <person name="Gonzalez J.B."/>
            <person name="Henrissat B."/>
            <person name="Kuo A."/>
            <person name="Liang C."/>
            <person name="Lipzen A."/>
            <person name="Lutzoni F."/>
            <person name="Magnuson J."/>
            <person name="Mondo S."/>
            <person name="Nolan M."/>
            <person name="Ohm R."/>
            <person name="Pangilinan J."/>
            <person name="Park H.-J."/>
            <person name="Ramirez L."/>
            <person name="Alfaro M."/>
            <person name="Sun H."/>
            <person name="Tritt A."/>
            <person name="Yoshinaga Y."/>
            <person name="Zwiers L.-H."/>
            <person name="Turgeon B.G."/>
            <person name="Goodwin S.B."/>
            <person name="Spatafora J.W."/>
            <person name="Crous P.W."/>
            <person name="Grigoriev I.V."/>
        </authorList>
    </citation>
    <scope>NUCLEOTIDE SEQUENCE</scope>
    <source>
        <strain evidence="1 3">CBS 781.70</strain>
    </source>
</reference>
<reference evidence="3" key="3">
    <citation type="submission" date="2025-04" db="UniProtKB">
        <authorList>
            <consortium name="RefSeq"/>
        </authorList>
    </citation>
    <scope>IDENTIFICATION</scope>
    <source>
        <strain evidence="3">CBS 781.70</strain>
    </source>
</reference>
<keyword evidence="2" id="KW-1185">Reference proteome</keyword>
<accession>A0A6G1G807</accession>